<proteinExistence type="inferred from homology"/>
<dbReference type="Gene3D" id="2.60.40.2880">
    <property type="entry name" value="MmpS1-5, C-terminal soluble domain"/>
    <property type="match status" value="1"/>
</dbReference>
<evidence type="ECO:0000256" key="7">
    <source>
        <dbReference type="SAM" id="MobiDB-lite"/>
    </source>
</evidence>
<dbReference type="GO" id="GO:0005886">
    <property type="term" value="C:plasma membrane"/>
    <property type="evidence" value="ECO:0007669"/>
    <property type="project" value="UniProtKB-SubCell"/>
</dbReference>
<organism evidence="9 10">
    <name type="scientific">Actinoplanes derwentensis</name>
    <dbReference type="NCBI Taxonomy" id="113562"/>
    <lineage>
        <taxon>Bacteria</taxon>
        <taxon>Bacillati</taxon>
        <taxon>Actinomycetota</taxon>
        <taxon>Actinomycetes</taxon>
        <taxon>Micromonosporales</taxon>
        <taxon>Micromonosporaceae</taxon>
        <taxon>Actinoplanes</taxon>
    </lineage>
</organism>
<feature type="compositionally biased region" description="Pro residues" evidence="7">
    <location>
        <begin position="29"/>
        <end position="60"/>
    </location>
</feature>
<evidence type="ECO:0000256" key="4">
    <source>
        <dbReference type="ARBA" id="ARBA00022692"/>
    </source>
</evidence>
<name>A0A1H2CKR7_9ACTN</name>
<gene>
    <name evidence="9" type="ORF">SAMN04489716_6084</name>
</gene>
<feature type="compositionally biased region" description="Low complexity" evidence="7">
    <location>
        <begin position="102"/>
        <end position="116"/>
    </location>
</feature>
<dbReference type="AlphaFoldDB" id="A0A1H2CKR7"/>
<evidence type="ECO:0000256" key="5">
    <source>
        <dbReference type="ARBA" id="ARBA00022989"/>
    </source>
</evidence>
<evidence type="ECO:0000256" key="1">
    <source>
        <dbReference type="ARBA" id="ARBA00004236"/>
    </source>
</evidence>
<evidence type="ECO:0000256" key="2">
    <source>
        <dbReference type="ARBA" id="ARBA00007531"/>
    </source>
</evidence>
<feature type="region of interest" description="Disordered" evidence="7">
    <location>
        <begin position="1"/>
        <end position="143"/>
    </location>
</feature>
<feature type="compositionally biased region" description="Low complexity" evidence="7">
    <location>
        <begin position="61"/>
        <end position="75"/>
    </location>
</feature>
<evidence type="ECO:0000256" key="3">
    <source>
        <dbReference type="ARBA" id="ARBA00022475"/>
    </source>
</evidence>
<feature type="compositionally biased region" description="Pro residues" evidence="7">
    <location>
        <begin position="119"/>
        <end position="141"/>
    </location>
</feature>
<dbReference type="InterPro" id="IPR038468">
    <property type="entry name" value="MmpS_C"/>
</dbReference>
<feature type="compositionally biased region" description="Pro residues" evidence="7">
    <location>
        <begin position="76"/>
        <end position="86"/>
    </location>
</feature>
<evidence type="ECO:0000256" key="6">
    <source>
        <dbReference type="ARBA" id="ARBA00023136"/>
    </source>
</evidence>
<reference evidence="9 10" key="1">
    <citation type="submission" date="2016-10" db="EMBL/GenBank/DDBJ databases">
        <authorList>
            <person name="de Groot N.N."/>
        </authorList>
    </citation>
    <scope>NUCLEOTIDE SEQUENCE [LARGE SCALE GENOMIC DNA]</scope>
    <source>
        <strain evidence="9 10">DSM 43941</strain>
    </source>
</reference>
<dbReference type="OrthoDB" id="3406002at2"/>
<feature type="transmembrane region" description="Helical" evidence="8">
    <location>
        <begin position="150"/>
        <end position="173"/>
    </location>
</feature>
<keyword evidence="5 8" id="KW-1133">Transmembrane helix</keyword>
<dbReference type="RefSeq" id="WP_157751844.1">
    <property type="nucleotide sequence ID" value="NZ_BOMJ01000006.1"/>
</dbReference>
<keyword evidence="4 8" id="KW-0812">Transmembrane</keyword>
<dbReference type="STRING" id="113562.SAMN04489716_6084"/>
<accession>A0A1H2CKR7</accession>
<dbReference type="EMBL" id="LT629758">
    <property type="protein sequence ID" value="SDT71083.1"/>
    <property type="molecule type" value="Genomic_DNA"/>
</dbReference>
<keyword evidence="10" id="KW-1185">Reference proteome</keyword>
<evidence type="ECO:0000256" key="8">
    <source>
        <dbReference type="SAM" id="Phobius"/>
    </source>
</evidence>
<dbReference type="Pfam" id="PF05423">
    <property type="entry name" value="Mycobact_memb"/>
    <property type="match status" value="1"/>
</dbReference>
<feature type="compositionally biased region" description="Pro residues" evidence="7">
    <location>
        <begin position="7"/>
        <end position="17"/>
    </location>
</feature>
<evidence type="ECO:0000313" key="10">
    <source>
        <dbReference type="Proteomes" id="UP000198688"/>
    </source>
</evidence>
<keyword evidence="3" id="KW-1003">Cell membrane</keyword>
<dbReference type="Proteomes" id="UP000198688">
    <property type="component" value="Chromosome I"/>
</dbReference>
<comment type="subcellular location">
    <subcellularLocation>
        <location evidence="1">Cell membrane</location>
    </subcellularLocation>
</comment>
<keyword evidence="6 8" id="KW-0472">Membrane</keyword>
<comment type="similarity">
    <text evidence="2">Belongs to the MmpS family.</text>
</comment>
<protein>
    <submittedName>
        <fullName evidence="9">Membrane protein</fullName>
    </submittedName>
</protein>
<sequence>MSDPNEPRQPPKPPTFTPPGHHSEYPPTSQFPPVSPGPYPPQPPGYPQQPPAYPPEPSAYPPGVAQPPAYAQGVAQPPPPYQPPPEYDQTAGWAQPPPYDSGTGYQQPGYGPAQGTPGYGPPPGPPGYGPPQGPPGYGPPQRPKRSAVPFIALVLAIALLLCGGVVAVGKILVDRTTEKAQEIAGPILDPTLPALPTDGPELPGLPTDFPDFPGLPTDLPTGIPGLGTEISVTYEVTGDGPAEIVYIESGNSPKRVGSAKLPWKITTKLTSPAAVYVVAIRSGLGDGGIKCRTTVDGEQVAEHSAEGTLATANCYKLVVE</sequence>
<dbReference type="InterPro" id="IPR008693">
    <property type="entry name" value="MmpS"/>
</dbReference>
<evidence type="ECO:0000313" key="9">
    <source>
        <dbReference type="EMBL" id="SDT71083.1"/>
    </source>
</evidence>